<evidence type="ECO:0000256" key="9">
    <source>
        <dbReference type="SAM" id="MobiDB-lite"/>
    </source>
</evidence>
<keyword evidence="5" id="KW-0256">Endoplasmic reticulum</keyword>
<dbReference type="eggNOG" id="ENOG502S2C7">
    <property type="taxonomic scope" value="Eukaryota"/>
</dbReference>
<dbReference type="PANTHER" id="PTHR13085">
    <property type="entry name" value="MICROSOMAL SIGNAL PEPTIDASE 25 KDA SUBUNIT"/>
    <property type="match status" value="1"/>
</dbReference>
<feature type="transmembrane region" description="Helical" evidence="10">
    <location>
        <begin position="77"/>
        <end position="98"/>
    </location>
</feature>
<keyword evidence="6 10" id="KW-1133">Transmembrane helix</keyword>
<evidence type="ECO:0000256" key="7">
    <source>
        <dbReference type="ARBA" id="ARBA00023136"/>
    </source>
</evidence>
<evidence type="ECO:0000256" key="6">
    <source>
        <dbReference type="ARBA" id="ARBA00022989"/>
    </source>
</evidence>
<name>A0A093W1Y8_TALMA</name>
<proteinExistence type="inferred from homology"/>
<evidence type="ECO:0000256" key="5">
    <source>
        <dbReference type="ARBA" id="ARBA00022824"/>
    </source>
</evidence>
<dbReference type="HOGENOM" id="CLU_089740_1_0_1"/>
<dbReference type="AlphaFoldDB" id="A0A093W1Y8"/>
<evidence type="ECO:0000256" key="10">
    <source>
        <dbReference type="SAM" id="Phobius"/>
    </source>
</evidence>
<comment type="subcellular location">
    <subcellularLocation>
        <location evidence="1">Endoplasmic reticulum membrane</location>
        <topology evidence="1">Multi-pass membrane protein</topology>
    </subcellularLocation>
</comment>
<evidence type="ECO:0000256" key="1">
    <source>
        <dbReference type="ARBA" id="ARBA00004477"/>
    </source>
</evidence>
<dbReference type="GO" id="GO:0005787">
    <property type="term" value="C:signal peptidase complex"/>
    <property type="evidence" value="ECO:0007669"/>
    <property type="project" value="InterPro"/>
</dbReference>
<sequence length="213" mass="23836">MASAAAPKVPIYSLNDLKSTTDDAFTPYLCTLPQPYTFTRDNSKTTIRFILGYTAVAIAGVTFYLDRQLGWEATEAVWVKWAVGVYFLLNTLLQYWIWAVEAGEVFRGVRKDGNAITIQSLTKKHSPIYKIKVQYATPKGKILQRKEIESPFTAWFAANGTFHPEPFRAWLAKEIDVLGEAQKETLKKTGDVSGHVGVEEESVPSNKGKGKKK</sequence>
<dbReference type="GO" id="GO:0006465">
    <property type="term" value="P:signal peptide processing"/>
    <property type="evidence" value="ECO:0007669"/>
    <property type="project" value="InterPro"/>
</dbReference>
<accession>A0A093W1Y8</accession>
<dbReference type="GO" id="GO:0045047">
    <property type="term" value="P:protein targeting to ER"/>
    <property type="evidence" value="ECO:0007669"/>
    <property type="project" value="TreeGrafter"/>
</dbReference>
<comment type="caution">
    <text evidence="11">The sequence shown here is derived from an EMBL/GenBank/DDBJ whole genome shotgun (WGS) entry which is preliminary data.</text>
</comment>
<comment type="function">
    <text evidence="8">Component of the signal peptidase complex (SPC) which catalyzes the cleavage of N-terminal signal sequences from nascent proteins as they are translocated into the lumen of the endoplasmic reticulum. Enhances the enzymatic activity of SPC and facilitates the interactions between different components of the translocation site.</text>
</comment>
<reference evidence="11" key="1">
    <citation type="journal article" date="2014" name="PLoS Genet.">
        <title>Signature Gene Expression Reveals Novel Clues to the Molecular Mechanisms of Dimorphic Transition in Penicillium marneffei.</title>
        <authorList>
            <person name="Yang E."/>
            <person name="Wang G."/>
            <person name="Cai J."/>
            <person name="Woo P.C."/>
            <person name="Lau S.K."/>
            <person name="Yuen K.-Y."/>
            <person name="Chow W.-N."/>
            <person name="Lin X."/>
        </authorList>
    </citation>
    <scope>NUCLEOTIDE SEQUENCE [LARGE SCALE GENOMIC DNA]</scope>
    <source>
        <strain evidence="11">PM1</strain>
    </source>
</reference>
<dbReference type="Pfam" id="PF06703">
    <property type="entry name" value="SPC25"/>
    <property type="match status" value="1"/>
</dbReference>
<evidence type="ECO:0000313" key="11">
    <source>
        <dbReference type="EMBL" id="KFX52876.1"/>
    </source>
</evidence>
<dbReference type="PANTHER" id="PTHR13085:SF0">
    <property type="entry name" value="SIGNAL PEPTIDASE COMPLEX SUBUNIT 2"/>
    <property type="match status" value="1"/>
</dbReference>
<evidence type="ECO:0000256" key="2">
    <source>
        <dbReference type="ARBA" id="ARBA00007324"/>
    </source>
</evidence>
<dbReference type="EMBL" id="JPOX01000002">
    <property type="protein sequence ID" value="KFX52876.1"/>
    <property type="molecule type" value="Genomic_DNA"/>
</dbReference>
<dbReference type="InterPro" id="IPR009582">
    <property type="entry name" value="Spc2/SPCS2"/>
</dbReference>
<organism evidence="11">
    <name type="scientific">Talaromyces marneffei PM1</name>
    <dbReference type="NCBI Taxonomy" id="1077442"/>
    <lineage>
        <taxon>Eukaryota</taxon>
        <taxon>Fungi</taxon>
        <taxon>Dikarya</taxon>
        <taxon>Ascomycota</taxon>
        <taxon>Pezizomycotina</taxon>
        <taxon>Eurotiomycetes</taxon>
        <taxon>Eurotiomycetidae</taxon>
        <taxon>Eurotiales</taxon>
        <taxon>Trichocomaceae</taxon>
        <taxon>Talaromyces</taxon>
        <taxon>Talaromyces sect. Talaromyces</taxon>
    </lineage>
</organism>
<comment type="similarity">
    <text evidence="2">Belongs to the SPCS2 family.</text>
</comment>
<feature type="region of interest" description="Disordered" evidence="9">
    <location>
        <begin position="188"/>
        <end position="213"/>
    </location>
</feature>
<evidence type="ECO:0000256" key="4">
    <source>
        <dbReference type="ARBA" id="ARBA00022692"/>
    </source>
</evidence>
<gene>
    <name evidence="11" type="ORF">GQ26_0022670</name>
</gene>
<keyword evidence="7 10" id="KW-0472">Membrane</keyword>
<evidence type="ECO:0000256" key="3">
    <source>
        <dbReference type="ARBA" id="ARBA00017057"/>
    </source>
</evidence>
<feature type="transmembrane region" description="Helical" evidence="10">
    <location>
        <begin position="46"/>
        <end position="65"/>
    </location>
</feature>
<keyword evidence="4 10" id="KW-0812">Transmembrane</keyword>
<protein>
    <recommendedName>
        <fullName evidence="3">Signal peptidase complex subunit 2</fullName>
    </recommendedName>
</protein>
<evidence type="ECO:0000256" key="8">
    <source>
        <dbReference type="ARBA" id="ARBA00045608"/>
    </source>
</evidence>